<keyword evidence="3" id="KW-0862">Zinc</keyword>
<organism evidence="5 6">
    <name type="scientific">Armillaria solidipes</name>
    <dbReference type="NCBI Taxonomy" id="1076256"/>
    <lineage>
        <taxon>Eukaryota</taxon>
        <taxon>Fungi</taxon>
        <taxon>Dikarya</taxon>
        <taxon>Basidiomycota</taxon>
        <taxon>Agaricomycotina</taxon>
        <taxon>Agaricomycetes</taxon>
        <taxon>Agaricomycetidae</taxon>
        <taxon>Agaricales</taxon>
        <taxon>Marasmiineae</taxon>
        <taxon>Physalacriaceae</taxon>
        <taxon>Armillaria</taxon>
    </lineage>
</organism>
<dbReference type="EMBL" id="KZ293442">
    <property type="protein sequence ID" value="PBK66082.1"/>
    <property type="molecule type" value="Genomic_DNA"/>
</dbReference>
<dbReference type="InterPro" id="IPR013083">
    <property type="entry name" value="Znf_RING/FYVE/PHD"/>
</dbReference>
<dbReference type="GO" id="GO:0008270">
    <property type="term" value="F:zinc ion binding"/>
    <property type="evidence" value="ECO:0007669"/>
    <property type="project" value="UniProtKB-KW"/>
</dbReference>
<evidence type="ECO:0000313" key="5">
    <source>
        <dbReference type="EMBL" id="PBK66082.1"/>
    </source>
</evidence>
<name>A0A2H3BGB9_9AGAR</name>
<keyword evidence="6" id="KW-1185">Reference proteome</keyword>
<evidence type="ECO:0000256" key="1">
    <source>
        <dbReference type="ARBA" id="ARBA00022723"/>
    </source>
</evidence>
<reference evidence="6" key="1">
    <citation type="journal article" date="2017" name="Nat. Ecol. Evol.">
        <title>Genome expansion and lineage-specific genetic innovations in the forest pathogenic fungi Armillaria.</title>
        <authorList>
            <person name="Sipos G."/>
            <person name="Prasanna A.N."/>
            <person name="Walter M.C."/>
            <person name="O'Connor E."/>
            <person name="Balint B."/>
            <person name="Krizsan K."/>
            <person name="Kiss B."/>
            <person name="Hess J."/>
            <person name="Varga T."/>
            <person name="Slot J."/>
            <person name="Riley R."/>
            <person name="Boka B."/>
            <person name="Rigling D."/>
            <person name="Barry K."/>
            <person name="Lee J."/>
            <person name="Mihaltcheva S."/>
            <person name="LaButti K."/>
            <person name="Lipzen A."/>
            <person name="Waldron R."/>
            <person name="Moloney N.M."/>
            <person name="Sperisen C."/>
            <person name="Kredics L."/>
            <person name="Vagvoelgyi C."/>
            <person name="Patrignani A."/>
            <person name="Fitzpatrick D."/>
            <person name="Nagy I."/>
            <person name="Doyle S."/>
            <person name="Anderson J.B."/>
            <person name="Grigoriev I.V."/>
            <person name="Gueldener U."/>
            <person name="Muensterkoetter M."/>
            <person name="Nagy L.G."/>
        </authorList>
    </citation>
    <scope>NUCLEOTIDE SEQUENCE [LARGE SCALE GENOMIC DNA]</scope>
    <source>
        <strain evidence="6">28-4</strain>
    </source>
</reference>
<feature type="domain" description="Zinc finger RING-type eukaryotic" evidence="4">
    <location>
        <begin position="11"/>
        <end position="39"/>
    </location>
</feature>
<gene>
    <name evidence="5" type="ORF">ARMSODRAFT_890928</name>
</gene>
<protein>
    <recommendedName>
        <fullName evidence="4">Zinc finger RING-type eukaryotic domain-containing protein</fullName>
    </recommendedName>
</protein>
<dbReference type="AlphaFoldDB" id="A0A2H3BGB9"/>
<proteinExistence type="predicted"/>
<dbReference type="InterPro" id="IPR027370">
    <property type="entry name" value="Znf-RING_euk"/>
</dbReference>
<sequence length="56" mass="6334">MPLIIHAASQCDICFSTYAWDEPDQAPHVIPCGHTFCKEYDFFSCTKFLLTSFADA</sequence>
<keyword evidence="1" id="KW-0479">Metal-binding</keyword>
<accession>A0A2H3BGB9</accession>
<dbReference type="SUPFAM" id="SSF57850">
    <property type="entry name" value="RING/U-box"/>
    <property type="match status" value="1"/>
</dbReference>
<dbReference type="Gene3D" id="3.30.40.10">
    <property type="entry name" value="Zinc/RING finger domain, C3HC4 (zinc finger)"/>
    <property type="match status" value="1"/>
</dbReference>
<dbReference type="Pfam" id="PF13445">
    <property type="entry name" value="zf-RING_UBOX"/>
    <property type="match status" value="1"/>
</dbReference>
<keyword evidence="2" id="KW-0863">Zinc-finger</keyword>
<evidence type="ECO:0000256" key="2">
    <source>
        <dbReference type="ARBA" id="ARBA00022771"/>
    </source>
</evidence>
<evidence type="ECO:0000259" key="4">
    <source>
        <dbReference type="Pfam" id="PF13445"/>
    </source>
</evidence>
<dbReference type="Proteomes" id="UP000218334">
    <property type="component" value="Unassembled WGS sequence"/>
</dbReference>
<evidence type="ECO:0000256" key="3">
    <source>
        <dbReference type="ARBA" id="ARBA00022833"/>
    </source>
</evidence>
<dbReference type="STRING" id="1076256.A0A2H3BGB9"/>
<evidence type="ECO:0000313" key="6">
    <source>
        <dbReference type="Proteomes" id="UP000218334"/>
    </source>
</evidence>